<accession>A0A7W8HJR7</accession>
<feature type="transmembrane region" description="Helical" evidence="8">
    <location>
        <begin position="226"/>
        <end position="243"/>
    </location>
</feature>
<feature type="transmembrane region" description="Helical" evidence="8">
    <location>
        <begin position="264"/>
        <end position="287"/>
    </location>
</feature>
<reference evidence="9 10" key="1">
    <citation type="submission" date="2020-08" db="EMBL/GenBank/DDBJ databases">
        <title>Genomic Encyclopedia of Type Strains, Phase IV (KMG-IV): sequencing the most valuable type-strain genomes for metagenomic binning, comparative biology and taxonomic classification.</title>
        <authorList>
            <person name="Goeker M."/>
        </authorList>
    </citation>
    <scope>NUCLEOTIDE SEQUENCE [LARGE SCALE GENOMIC DNA]</scope>
    <source>
        <strain evidence="9 10">DSM 29781</strain>
    </source>
</reference>
<dbReference type="InterPro" id="IPR038377">
    <property type="entry name" value="Na/Glc_symporter_sf"/>
</dbReference>
<dbReference type="EMBL" id="JACHGB010000006">
    <property type="protein sequence ID" value="MBB5273213.1"/>
    <property type="molecule type" value="Genomic_DNA"/>
</dbReference>
<sequence length="504" mass="53503">MLVGFVALYLLVTIGIGWYAARRVHNATDYFVAGRSLPLYMNMATVFATWFGAETVLAVSSTFLRDGLGGVAADPFGAAACLIIVAIVFAKRFYRLNLLTIGDFYKKRYNRTVELGTAVAITLSYLGWASANLMALGICFNVLSRGAIPLETGIMIGAAVVLVYLLIGGMWAVAFTDLFQTVIIVLGLLYIAVLLGGQAGGFERVVSAAAGEGKFVVLPSFETRDVIALFAAFLTMALGSIAQQDVFQRVTSAKDEKTAMRGTLFGGIAYLVIAFVPMFIAMSAFLIEKDMVSKMLASDGNDFQLILPTLILNNTPLFAQALFFGALLSAILSTASGALLAPTAIFSENILKPALGGRMSDRNLLMTARIMLVLFTGSTMLFALNSQSSMYEMVQNAYKVTLVAAFTPLAFGMFWRRATPQGALLSIVFGLATWITMEQLAPEGLIPPQLVGLGAAIFGMVAGTLAPTIAGGRGHPNVVDEAVHGHAHLHGSSAAPAPGHAHGR</sequence>
<dbReference type="InterPro" id="IPR001734">
    <property type="entry name" value="Na/solute_symporter"/>
</dbReference>
<keyword evidence="4 8" id="KW-0812">Transmembrane</keyword>
<feature type="transmembrane region" description="Helical" evidence="8">
    <location>
        <begin position="155"/>
        <end position="175"/>
    </location>
</feature>
<comment type="similarity">
    <text evidence="2 7">Belongs to the sodium:solute symporter (SSF) (TC 2.A.21) family.</text>
</comment>
<comment type="subcellular location">
    <subcellularLocation>
        <location evidence="1">Membrane</location>
        <topology evidence="1">Multi-pass membrane protein</topology>
    </subcellularLocation>
</comment>
<evidence type="ECO:0000256" key="6">
    <source>
        <dbReference type="ARBA" id="ARBA00023136"/>
    </source>
</evidence>
<dbReference type="CDD" id="cd11474">
    <property type="entry name" value="SLC5sbd_CHT"/>
    <property type="match status" value="1"/>
</dbReference>
<keyword evidence="6 8" id="KW-0472">Membrane</keyword>
<feature type="transmembrane region" description="Helical" evidence="8">
    <location>
        <begin position="446"/>
        <end position="466"/>
    </location>
</feature>
<feature type="transmembrane region" description="Helical" evidence="8">
    <location>
        <begin position="363"/>
        <end position="384"/>
    </location>
</feature>
<gene>
    <name evidence="9" type="ORF">HNQ70_003241</name>
</gene>
<feature type="transmembrane region" description="Helical" evidence="8">
    <location>
        <begin position="76"/>
        <end position="94"/>
    </location>
</feature>
<evidence type="ECO:0000256" key="4">
    <source>
        <dbReference type="ARBA" id="ARBA00022692"/>
    </source>
</evidence>
<keyword evidence="10" id="KW-1185">Reference proteome</keyword>
<feature type="transmembrane region" description="Helical" evidence="8">
    <location>
        <begin position="182"/>
        <end position="206"/>
    </location>
</feature>
<evidence type="ECO:0000256" key="3">
    <source>
        <dbReference type="ARBA" id="ARBA00022448"/>
    </source>
</evidence>
<dbReference type="PROSITE" id="PS50283">
    <property type="entry name" value="NA_SOLUT_SYMP_3"/>
    <property type="match status" value="1"/>
</dbReference>
<dbReference type="AlphaFoldDB" id="A0A7W8HJR7"/>
<comment type="caution">
    <text evidence="9">The sequence shown here is derived from an EMBL/GenBank/DDBJ whole genome shotgun (WGS) entry which is preliminary data.</text>
</comment>
<dbReference type="PANTHER" id="PTHR48086:SF7">
    <property type="entry name" value="SODIUM-SOLUTE SYMPORTER-RELATED"/>
    <property type="match status" value="1"/>
</dbReference>
<feature type="transmembrane region" description="Helical" evidence="8">
    <location>
        <begin position="317"/>
        <end position="342"/>
    </location>
</feature>
<dbReference type="Proteomes" id="UP000532440">
    <property type="component" value="Unassembled WGS sequence"/>
</dbReference>
<keyword evidence="5 8" id="KW-1133">Transmembrane helix</keyword>
<dbReference type="RefSeq" id="WP_183969579.1">
    <property type="nucleotide sequence ID" value="NZ_BAABEW010000024.1"/>
</dbReference>
<feature type="transmembrane region" description="Helical" evidence="8">
    <location>
        <begin position="422"/>
        <end position="440"/>
    </location>
</feature>
<dbReference type="PANTHER" id="PTHR48086">
    <property type="entry name" value="SODIUM/PROLINE SYMPORTER-RELATED"/>
    <property type="match status" value="1"/>
</dbReference>
<evidence type="ECO:0000313" key="9">
    <source>
        <dbReference type="EMBL" id="MBB5273213.1"/>
    </source>
</evidence>
<proteinExistence type="inferred from homology"/>
<evidence type="ECO:0000256" key="8">
    <source>
        <dbReference type="SAM" id="Phobius"/>
    </source>
</evidence>
<organism evidence="9 10">
    <name type="scientific">Quisquiliibacterium transsilvanicum</name>
    <dbReference type="NCBI Taxonomy" id="1549638"/>
    <lineage>
        <taxon>Bacteria</taxon>
        <taxon>Pseudomonadati</taxon>
        <taxon>Pseudomonadota</taxon>
        <taxon>Betaproteobacteria</taxon>
        <taxon>Burkholderiales</taxon>
        <taxon>Burkholderiaceae</taxon>
        <taxon>Quisquiliibacterium</taxon>
    </lineage>
</organism>
<feature type="transmembrane region" description="Helical" evidence="8">
    <location>
        <begin position="396"/>
        <end position="415"/>
    </location>
</feature>
<feature type="transmembrane region" description="Helical" evidence="8">
    <location>
        <begin position="115"/>
        <end position="143"/>
    </location>
</feature>
<dbReference type="GO" id="GO:0005886">
    <property type="term" value="C:plasma membrane"/>
    <property type="evidence" value="ECO:0007669"/>
    <property type="project" value="TreeGrafter"/>
</dbReference>
<name>A0A7W8HJR7_9BURK</name>
<protein>
    <submittedName>
        <fullName evidence="9">SSS family transporter</fullName>
    </submittedName>
</protein>
<keyword evidence="3" id="KW-0813">Transport</keyword>
<evidence type="ECO:0000256" key="1">
    <source>
        <dbReference type="ARBA" id="ARBA00004141"/>
    </source>
</evidence>
<dbReference type="Gene3D" id="1.20.1730.10">
    <property type="entry name" value="Sodium/glucose cotransporter"/>
    <property type="match status" value="1"/>
</dbReference>
<evidence type="ECO:0000313" key="10">
    <source>
        <dbReference type="Proteomes" id="UP000532440"/>
    </source>
</evidence>
<dbReference type="GO" id="GO:0022857">
    <property type="term" value="F:transmembrane transporter activity"/>
    <property type="evidence" value="ECO:0007669"/>
    <property type="project" value="InterPro"/>
</dbReference>
<feature type="transmembrane region" description="Helical" evidence="8">
    <location>
        <begin position="6"/>
        <end position="22"/>
    </location>
</feature>
<evidence type="ECO:0000256" key="7">
    <source>
        <dbReference type="RuleBase" id="RU362091"/>
    </source>
</evidence>
<evidence type="ECO:0000256" key="2">
    <source>
        <dbReference type="ARBA" id="ARBA00006434"/>
    </source>
</evidence>
<evidence type="ECO:0000256" key="5">
    <source>
        <dbReference type="ARBA" id="ARBA00022989"/>
    </source>
</evidence>
<dbReference type="Pfam" id="PF00474">
    <property type="entry name" value="SSF"/>
    <property type="match status" value="1"/>
</dbReference>
<dbReference type="InterPro" id="IPR050277">
    <property type="entry name" value="Sodium:Solute_Symporter"/>
</dbReference>